<comment type="cofactor">
    <cofactor evidence="16">
        <name>Zn(2+)</name>
        <dbReference type="ChEBI" id="CHEBI:29105"/>
    </cofactor>
    <text evidence="16">Binds 2 Zn(2+) ions per homotetramer.</text>
</comment>
<dbReference type="EC" id="3.1.26.12" evidence="16"/>
<feature type="compositionally biased region" description="Low complexity" evidence="17">
    <location>
        <begin position="536"/>
        <end position="553"/>
    </location>
</feature>
<keyword evidence="15 16" id="KW-0472">Membrane</keyword>
<feature type="compositionally biased region" description="Basic and acidic residues" evidence="17">
    <location>
        <begin position="500"/>
        <end position="518"/>
    </location>
</feature>
<feature type="region of interest" description="Required for zinc-mediated homotetramerization and catalytic activity" evidence="16">
    <location>
        <begin position="403"/>
        <end position="406"/>
    </location>
</feature>
<feature type="compositionally biased region" description="Low complexity" evidence="17">
    <location>
        <begin position="907"/>
        <end position="935"/>
    </location>
</feature>
<keyword evidence="14 16" id="KW-0694">RNA-binding</keyword>
<feature type="region of interest" description="Disordered" evidence="17">
    <location>
        <begin position="498"/>
        <end position="553"/>
    </location>
</feature>
<feature type="region of interest" description="Disordered" evidence="17">
    <location>
        <begin position="573"/>
        <end position="993"/>
    </location>
</feature>
<dbReference type="GO" id="GO:0006402">
    <property type="term" value="P:mRNA catabolic process"/>
    <property type="evidence" value="ECO:0007669"/>
    <property type="project" value="UniProtKB-UniRule"/>
</dbReference>
<evidence type="ECO:0000259" key="18">
    <source>
        <dbReference type="PROSITE" id="PS50126"/>
    </source>
</evidence>
<evidence type="ECO:0000256" key="5">
    <source>
        <dbReference type="ARBA" id="ARBA00022552"/>
    </source>
</evidence>
<reference evidence="19 20" key="1">
    <citation type="submission" date="2019-11" db="EMBL/GenBank/DDBJ databases">
        <title>Complete Genome Sequence of Shewanella chilikensis Strain DC57, Isolated from Corroded Seal Rings at a floating production facility in Australia.</title>
        <authorList>
            <person name="Salgar-Chaparro S.J."/>
            <person name="Castillo-Villamizar G.A."/>
            <person name="Poehlein A."/>
            <person name="Daniel R."/>
            <person name="Machuca L."/>
        </authorList>
    </citation>
    <scope>NUCLEOTIDE SEQUENCE [LARGE SCALE GENOMIC DNA]</scope>
    <source>
        <strain evidence="19 20">DC57</strain>
    </source>
</reference>
<gene>
    <name evidence="16" type="primary">rne</name>
    <name evidence="19" type="ORF">GII14_12700</name>
</gene>
<keyword evidence="9 16" id="KW-0699">rRNA-binding</keyword>
<feature type="domain" description="S1 motif" evidence="18">
    <location>
        <begin position="39"/>
        <end position="119"/>
    </location>
</feature>
<feature type="compositionally biased region" description="Low complexity" evidence="17">
    <location>
        <begin position="1102"/>
        <end position="1116"/>
    </location>
</feature>
<evidence type="ECO:0000256" key="6">
    <source>
        <dbReference type="ARBA" id="ARBA00022694"/>
    </source>
</evidence>
<keyword evidence="12 16" id="KW-0862">Zinc</keyword>
<keyword evidence="10 16" id="KW-0255">Endonuclease</keyword>
<evidence type="ECO:0000256" key="13">
    <source>
        <dbReference type="ARBA" id="ARBA00022842"/>
    </source>
</evidence>
<comment type="cofactor">
    <cofactor evidence="16">
        <name>Mg(2+)</name>
        <dbReference type="ChEBI" id="CHEBI:18420"/>
    </cofactor>
    <text evidence="16">Binds 1 Mg(2+) ion per subunit.</text>
</comment>
<proteinExistence type="inferred from homology"/>
<dbReference type="Gene3D" id="3.40.1260.20">
    <property type="entry name" value="Ribonuclease E, catalytic domain"/>
    <property type="match status" value="1"/>
</dbReference>
<feature type="compositionally biased region" description="Polar residues" evidence="17">
    <location>
        <begin position="837"/>
        <end position="847"/>
    </location>
</feature>
<keyword evidence="3 16" id="KW-0963">Cytoplasm</keyword>
<name>A0A6G7LT22_9GAMM</name>
<keyword evidence="7 16" id="KW-0540">Nuclease</keyword>
<dbReference type="InterPro" id="IPR004659">
    <property type="entry name" value="RNase_E/G"/>
</dbReference>
<dbReference type="AlphaFoldDB" id="A0A6G7LT22"/>
<keyword evidence="5 16" id="KW-0698">rRNA processing</keyword>
<feature type="compositionally biased region" description="Basic and acidic residues" evidence="17">
    <location>
        <begin position="1047"/>
        <end position="1059"/>
    </location>
</feature>
<evidence type="ECO:0000256" key="15">
    <source>
        <dbReference type="ARBA" id="ARBA00023136"/>
    </source>
</evidence>
<comment type="subunit">
    <text evidence="16">Component of the RNA degradosome, which is a multiprotein complex involved in RNA processing and mRNA degradation. Within the RNA degradosome, RNase E assembles into a homotetramer formed by a dimer of dimers.</text>
</comment>
<keyword evidence="4 16" id="KW-0997">Cell inner membrane</keyword>
<comment type="similarity">
    <text evidence="1">Belongs to the RNase E/G family. RNase G subfamily.</text>
</comment>
<dbReference type="EMBL" id="CP045857">
    <property type="protein sequence ID" value="QIJ04922.1"/>
    <property type="molecule type" value="Genomic_DNA"/>
</dbReference>
<dbReference type="GO" id="GO:0008995">
    <property type="term" value="F:ribonuclease E activity"/>
    <property type="evidence" value="ECO:0007669"/>
    <property type="project" value="UniProtKB-EC"/>
</dbReference>
<dbReference type="GO" id="GO:0006364">
    <property type="term" value="P:rRNA processing"/>
    <property type="evidence" value="ECO:0007669"/>
    <property type="project" value="UniProtKB-UniRule"/>
</dbReference>
<keyword evidence="16" id="KW-0820">tRNA-binding</keyword>
<dbReference type="Pfam" id="PF00575">
    <property type="entry name" value="S1"/>
    <property type="match status" value="1"/>
</dbReference>
<dbReference type="KEGG" id="schk:GII14_12700"/>
<dbReference type="InterPro" id="IPR012340">
    <property type="entry name" value="NA-bd_OB-fold"/>
</dbReference>
<feature type="binding site" evidence="16">
    <location>
        <position position="403"/>
    </location>
    <ligand>
        <name>Zn(2+)</name>
        <dbReference type="ChEBI" id="CHEBI:29105"/>
        <note>ligand shared between dimeric partners</note>
    </ligand>
</feature>
<comment type="subcellular location">
    <subcellularLocation>
        <location evidence="16">Cytoplasm</location>
    </subcellularLocation>
    <subcellularLocation>
        <location evidence="16">Cell inner membrane</location>
        <topology evidence="16">Peripheral membrane protein</topology>
        <orientation evidence="16">Cytoplasmic side</orientation>
    </subcellularLocation>
</comment>
<dbReference type="PANTHER" id="PTHR30001:SF1">
    <property type="entry name" value="RIBONUCLEASE E_G-LIKE PROTEIN, CHLOROPLASTIC"/>
    <property type="match status" value="1"/>
</dbReference>
<keyword evidence="11 16" id="KW-0378">Hydrolase</keyword>
<feature type="region of interest" description="Disordered" evidence="17">
    <location>
        <begin position="1009"/>
        <end position="1171"/>
    </location>
</feature>
<dbReference type="GO" id="GO:0009898">
    <property type="term" value="C:cytoplasmic side of plasma membrane"/>
    <property type="evidence" value="ECO:0007669"/>
    <property type="project" value="UniProtKB-UniRule"/>
</dbReference>
<dbReference type="SMART" id="SM00316">
    <property type="entry name" value="S1"/>
    <property type="match status" value="1"/>
</dbReference>
<dbReference type="GO" id="GO:0000049">
    <property type="term" value="F:tRNA binding"/>
    <property type="evidence" value="ECO:0007669"/>
    <property type="project" value="UniProtKB-KW"/>
</dbReference>
<feature type="compositionally biased region" description="Low complexity" evidence="17">
    <location>
        <begin position="943"/>
        <end position="962"/>
    </location>
</feature>
<feature type="compositionally biased region" description="Basic and acidic residues" evidence="17">
    <location>
        <begin position="733"/>
        <end position="763"/>
    </location>
</feature>
<feature type="compositionally biased region" description="Basic residues" evidence="17">
    <location>
        <begin position="693"/>
        <end position="703"/>
    </location>
</feature>
<evidence type="ECO:0000256" key="11">
    <source>
        <dbReference type="ARBA" id="ARBA00022801"/>
    </source>
</evidence>
<sequence length="1171" mass="128161">MKRMLINATQSEELRVALVDGQQLYDLDIESPGHEQKKANIYKGKITRVEPSLEAAFVDYGAERHGFLPLKEIAREYFPKGYSFQGRPSIKEVVSEGQEVIVQIDKEERGNKGAALTTFISLAGSYLVLMPNNPRAGGISRRIEGDERTELKAAMEHLEVPNGMGLIVRTAGVGKAAADLQWDLKVLLHHWTAIQEAAESRPAPFLIHQESNVIVRAIRDYLRRDVGEILIDHPQIYADAKQHIALVRPDFVDRVKPYSSEVPLFTHYQIESQIESAFQREVRLPSGGSIVIDPTEALTSIDINSARATKGGDIEETALNTNLEAADEIARQLRLRDLGGLVVIDFIDMTPVRHQREVENRLRDAVHHDRARVQLGRISRFGLMEMSRQRLRPSLEESAAHICPRCNGQGTIRGTESLALSILRLMEEEAIKENTSQIEAIVPVDVAAYLLNEKRKAIRITEQRHDVEVYVIPDPHMMTPNYRVVRHRKDDQISEVSYQRVEDPENKLYEPRKLERAAAPKPALSGFATPLKQETAEAPQTAKPAAKAATTEAAKPGIISRLFAALGAIFSSSEPQADKKQEKSTKDNQEGSGQNNRRNRRNDRNDRRRKSGDDKDGNRDSRSRNRKSSANERPARDKDEQSNKRQANDTGKPTRGDRNDKAPKSEAVDERKSRSKARDESEQEPKQEAARERRQRRNLRRKVRIEASDAQEAVDNTAETASAEVKASTQAKSEVKVEAKTEAKPARAKESDAKDNAEQADKPRRSRRKPAAAQAESKEMEVQTEVEAKSEAKSETATEQKGEESTQVATKAQGAEMSPDIQASADVSPVANAEQIAETSVQASGVQSDAEAIEGAEEDDKPKREGQRRSRRSPRHLRAAGQRRRRTEQEGEESESTEKASTEKAATEVANNAKEAVVAEASASAAAVEVAAEQAKPADKAQEQAQAEPQVVAKPAPQVEAKPTPQVEAKPAPQVEAKAETKAEAQVETKPQAEVAAKVEAVADAKAAEVEVKAEPKTAEAEPAPEAKAEKAEVAKAEPVEAAPSKAVEKASEAPKAKTVEVAAAKPKAETASASVAASAPMAKPAAISRPARQSSNEAKESPAATPATTQASAAARVSRFSTMVGSDTTKPQVDQRAHVEVPKGREYQANGETAPRKSHGNSAESDMARP</sequence>
<evidence type="ECO:0000256" key="12">
    <source>
        <dbReference type="ARBA" id="ARBA00022833"/>
    </source>
</evidence>
<keyword evidence="2 16" id="KW-1003">Cell membrane</keyword>
<dbReference type="CDD" id="cd04453">
    <property type="entry name" value="S1_RNase_E"/>
    <property type="match status" value="1"/>
</dbReference>
<accession>A0A6G7LT22</accession>
<comment type="similarity">
    <text evidence="16">Belongs to the RNase E/G family. RNase E subfamily.</text>
</comment>
<evidence type="ECO:0000256" key="10">
    <source>
        <dbReference type="ARBA" id="ARBA00022759"/>
    </source>
</evidence>
<dbReference type="HAMAP" id="MF_00970">
    <property type="entry name" value="RNase_E"/>
    <property type="match status" value="1"/>
</dbReference>
<feature type="compositionally biased region" description="Basic residues" evidence="17">
    <location>
        <begin position="869"/>
        <end position="886"/>
    </location>
</feature>
<dbReference type="SUPFAM" id="SSF50249">
    <property type="entry name" value="Nucleic acid-binding proteins"/>
    <property type="match status" value="1"/>
</dbReference>
<dbReference type="InterPro" id="IPR019307">
    <property type="entry name" value="RNA-bd_AU-1/RNase_E/G"/>
</dbReference>
<dbReference type="GO" id="GO:0008033">
    <property type="term" value="P:tRNA processing"/>
    <property type="evidence" value="ECO:0007669"/>
    <property type="project" value="UniProtKB-UniRule"/>
</dbReference>
<feature type="compositionally biased region" description="Basic and acidic residues" evidence="17">
    <location>
        <begin position="1009"/>
        <end position="1039"/>
    </location>
</feature>
<feature type="binding site" evidence="16">
    <location>
        <position position="406"/>
    </location>
    <ligand>
        <name>Zn(2+)</name>
        <dbReference type="ChEBI" id="CHEBI:29105"/>
        <note>ligand shared between dimeric partners</note>
    </ligand>
</feature>
<evidence type="ECO:0000256" key="3">
    <source>
        <dbReference type="ARBA" id="ARBA00022490"/>
    </source>
</evidence>
<dbReference type="Gene3D" id="2.40.50.140">
    <property type="entry name" value="Nucleic acid-binding proteins"/>
    <property type="match status" value="1"/>
</dbReference>
<evidence type="ECO:0000256" key="9">
    <source>
        <dbReference type="ARBA" id="ARBA00022730"/>
    </source>
</evidence>
<comment type="catalytic activity">
    <reaction evidence="16">
        <text>Endonucleolytic cleavage of single-stranded RNA in A- and U-rich regions.</text>
        <dbReference type="EC" id="3.1.26.12"/>
    </reaction>
</comment>
<feature type="binding site" evidence="16">
    <location>
        <position position="302"/>
    </location>
    <ligand>
        <name>Mg(2+)</name>
        <dbReference type="ChEBI" id="CHEBI:18420"/>
        <note>catalytic</note>
    </ligand>
</feature>
<feature type="compositionally biased region" description="Basic and acidic residues" evidence="17">
    <location>
        <begin position="776"/>
        <end position="804"/>
    </location>
</feature>
<keyword evidence="6 16" id="KW-0819">tRNA processing</keyword>
<feature type="compositionally biased region" description="Polar residues" evidence="17">
    <location>
        <begin position="1120"/>
        <end position="1133"/>
    </location>
</feature>
<evidence type="ECO:0000256" key="4">
    <source>
        <dbReference type="ARBA" id="ARBA00022519"/>
    </source>
</evidence>
<dbReference type="GO" id="GO:0000287">
    <property type="term" value="F:magnesium ion binding"/>
    <property type="evidence" value="ECO:0007669"/>
    <property type="project" value="UniProtKB-UniRule"/>
</dbReference>
<dbReference type="GO" id="GO:0019843">
    <property type="term" value="F:rRNA binding"/>
    <property type="evidence" value="ECO:0007669"/>
    <property type="project" value="UniProtKB-KW"/>
</dbReference>
<dbReference type="FunFam" id="3.40.1260.20:FF:000002">
    <property type="entry name" value="Ribonuclease E"/>
    <property type="match status" value="1"/>
</dbReference>
<dbReference type="Pfam" id="PF10150">
    <property type="entry name" value="RNase_E_G"/>
    <property type="match status" value="1"/>
</dbReference>
<dbReference type="InterPro" id="IPR028878">
    <property type="entry name" value="RNase_E"/>
</dbReference>
<dbReference type="InterPro" id="IPR003029">
    <property type="entry name" value="S1_domain"/>
</dbReference>
<evidence type="ECO:0000256" key="7">
    <source>
        <dbReference type="ARBA" id="ARBA00022722"/>
    </source>
</evidence>
<feature type="compositionally biased region" description="Basic and acidic residues" evidence="17">
    <location>
        <begin position="896"/>
        <end position="906"/>
    </location>
</feature>
<evidence type="ECO:0000256" key="2">
    <source>
        <dbReference type="ARBA" id="ARBA00022475"/>
    </source>
</evidence>
<feature type="compositionally biased region" description="Basic and acidic residues" evidence="17">
    <location>
        <begin position="576"/>
        <end position="589"/>
    </location>
</feature>
<evidence type="ECO:0000256" key="8">
    <source>
        <dbReference type="ARBA" id="ARBA00022723"/>
    </source>
</evidence>
<dbReference type="GO" id="GO:0005737">
    <property type="term" value="C:cytoplasm"/>
    <property type="evidence" value="ECO:0007669"/>
    <property type="project" value="UniProtKB-SubCell"/>
</dbReference>
<feature type="compositionally biased region" description="Basic and acidic residues" evidence="17">
    <location>
        <begin position="1134"/>
        <end position="1147"/>
    </location>
</feature>
<dbReference type="NCBIfam" id="TIGR00757">
    <property type="entry name" value="RNaseEG"/>
    <property type="match status" value="1"/>
</dbReference>
<feature type="compositionally biased region" description="Basic and acidic residues" evidence="17">
    <location>
        <begin position="977"/>
        <end position="987"/>
    </location>
</feature>
<protein>
    <recommendedName>
        <fullName evidence="16">Ribonuclease E</fullName>
        <shortName evidence="16">RNase E</shortName>
        <ecNumber evidence="16">3.1.26.12</ecNumber>
    </recommendedName>
</protein>
<evidence type="ECO:0000256" key="16">
    <source>
        <dbReference type="HAMAP-Rule" id="MF_00970"/>
    </source>
</evidence>
<dbReference type="Pfam" id="PF20833">
    <property type="entry name" value="RNase_E_G_Thio"/>
    <property type="match status" value="1"/>
</dbReference>
<evidence type="ECO:0000256" key="14">
    <source>
        <dbReference type="ARBA" id="ARBA00022884"/>
    </source>
</evidence>
<keyword evidence="8 16" id="KW-0479">Metal-binding</keyword>
<dbReference type="Proteomes" id="UP000502117">
    <property type="component" value="Chromosome"/>
</dbReference>
<comment type="function">
    <text evidence="16">Endoribonuclease that plays a central role in RNA processing and decay. Required for the maturation of 5S and 16S rRNAs and the majority of tRNAs. Also involved in the degradation of most mRNAs.</text>
</comment>
<dbReference type="InterPro" id="IPR048583">
    <property type="entry name" value="RNase_E_G_thioredoxin-like"/>
</dbReference>
<evidence type="ECO:0000313" key="19">
    <source>
        <dbReference type="EMBL" id="QIJ04922.1"/>
    </source>
</evidence>
<dbReference type="GO" id="GO:0008270">
    <property type="term" value="F:zinc ion binding"/>
    <property type="evidence" value="ECO:0007669"/>
    <property type="project" value="UniProtKB-UniRule"/>
</dbReference>
<dbReference type="PANTHER" id="PTHR30001">
    <property type="entry name" value="RIBONUCLEASE"/>
    <property type="match status" value="1"/>
</dbReference>
<keyword evidence="13 16" id="KW-0460">Magnesium</keyword>
<evidence type="ECO:0000256" key="1">
    <source>
        <dbReference type="ARBA" id="ARBA00005663"/>
    </source>
</evidence>
<feature type="compositionally biased region" description="Low complexity" evidence="17">
    <location>
        <begin position="1060"/>
        <end position="1087"/>
    </location>
</feature>
<evidence type="ECO:0000256" key="17">
    <source>
        <dbReference type="SAM" id="MobiDB-lite"/>
    </source>
</evidence>
<evidence type="ECO:0000313" key="20">
    <source>
        <dbReference type="Proteomes" id="UP000502117"/>
    </source>
</evidence>
<dbReference type="FunFam" id="2.40.50.140:FF:000040">
    <property type="entry name" value="Ribonuclease E"/>
    <property type="match status" value="1"/>
</dbReference>
<dbReference type="PROSITE" id="PS50126">
    <property type="entry name" value="S1"/>
    <property type="match status" value="1"/>
</dbReference>
<dbReference type="NCBIfam" id="NF008074">
    <property type="entry name" value="PRK10811.1"/>
    <property type="match status" value="1"/>
</dbReference>
<organism evidence="19 20">
    <name type="scientific">Shewanella chilikensis</name>
    <dbReference type="NCBI Taxonomy" id="558541"/>
    <lineage>
        <taxon>Bacteria</taxon>
        <taxon>Pseudomonadati</taxon>
        <taxon>Pseudomonadota</taxon>
        <taxon>Gammaproteobacteria</taxon>
        <taxon>Alteromonadales</taxon>
        <taxon>Shewanellaceae</taxon>
        <taxon>Shewanella</taxon>
    </lineage>
</organism>
<feature type="binding site" evidence="16">
    <location>
        <position position="345"/>
    </location>
    <ligand>
        <name>Mg(2+)</name>
        <dbReference type="ChEBI" id="CHEBI:18420"/>
        <note>catalytic</note>
    </ligand>
</feature>
<dbReference type="RefSeq" id="WP_165565170.1">
    <property type="nucleotide sequence ID" value="NZ_CP045857.1"/>
</dbReference>
<feature type="compositionally biased region" description="Basic and acidic residues" evidence="17">
    <location>
        <begin position="602"/>
        <end position="692"/>
    </location>
</feature>